<gene>
    <name evidence="1" type="ORF">HMPREF0201_03273</name>
</gene>
<sequence>MLSKEAKSYVRTCGKQFTCCSNVNPLTGIQNRHLTPPAHRFQLSEKSISRH</sequence>
<reference evidence="1 2" key="1">
    <citation type="submission" date="2013-04" db="EMBL/GenBank/DDBJ databases">
        <authorList>
            <person name="Weinstock G."/>
            <person name="Sodergren E."/>
            <person name="Lobos E.A."/>
            <person name="Fulton L."/>
            <person name="Fulton R."/>
            <person name="Courtney L."/>
            <person name="Fronick C."/>
            <person name="O'Laughlin M."/>
            <person name="Godfrey J."/>
            <person name="Wilson R.M."/>
            <person name="Miner T."/>
            <person name="Farmer C."/>
            <person name="Delehaunty K."/>
            <person name="Cordes M."/>
            <person name="Minx P."/>
            <person name="Tomlinson C."/>
            <person name="Chen J."/>
            <person name="Wollam A."/>
            <person name="Pepin K.H."/>
            <person name="Palsikar V.B."/>
            <person name="Zhang X."/>
            <person name="Suruliraj S."/>
            <person name="Perna N.T."/>
            <person name="Plunkett G."/>
            <person name="Warren W."/>
            <person name="Mitreva M."/>
            <person name="Mardis E.R."/>
            <person name="Wilson R.K."/>
        </authorList>
    </citation>
    <scope>NUCLEOTIDE SEQUENCE [LARGE SCALE GENOMIC DNA]</scope>
    <source>
        <strain evidence="1 2">DSM 4568</strain>
    </source>
</reference>
<comment type="caution">
    <text evidence="1">The sequence shown here is derived from an EMBL/GenBank/DDBJ whole genome shotgun (WGS) entry which is preliminary data.</text>
</comment>
<organism evidence="1 2">
    <name type="scientific">Cedecea davisae DSM 4568</name>
    <dbReference type="NCBI Taxonomy" id="566551"/>
    <lineage>
        <taxon>Bacteria</taxon>
        <taxon>Pseudomonadati</taxon>
        <taxon>Pseudomonadota</taxon>
        <taxon>Gammaproteobacteria</taxon>
        <taxon>Enterobacterales</taxon>
        <taxon>Enterobacteriaceae</taxon>
        <taxon>Cedecea</taxon>
    </lineage>
</organism>
<accession>S3IRE7</accession>
<dbReference type="AlphaFoldDB" id="S3IRE7"/>
<dbReference type="Proteomes" id="UP000014585">
    <property type="component" value="Unassembled WGS sequence"/>
</dbReference>
<proteinExistence type="predicted"/>
<dbReference type="STRING" id="566551.HMPREF0201_03273"/>
<protein>
    <submittedName>
        <fullName evidence="1">Uncharacterized protein</fullName>
    </submittedName>
</protein>
<dbReference type="EMBL" id="ATDT01000029">
    <property type="protein sequence ID" value="EPF15600.1"/>
    <property type="molecule type" value="Genomic_DNA"/>
</dbReference>
<name>S3IRE7_9ENTR</name>
<dbReference type="HOGENOM" id="CLU_3096978_0_0_6"/>
<evidence type="ECO:0000313" key="2">
    <source>
        <dbReference type="Proteomes" id="UP000014585"/>
    </source>
</evidence>
<evidence type="ECO:0000313" key="1">
    <source>
        <dbReference type="EMBL" id="EPF15600.1"/>
    </source>
</evidence>